<dbReference type="EMBL" id="FOFA01000004">
    <property type="protein sequence ID" value="SEQ62509.1"/>
    <property type="molecule type" value="Genomic_DNA"/>
</dbReference>
<dbReference type="STRING" id="1036181.SAMN05421756_104282"/>
<feature type="region of interest" description="Disordered" evidence="2">
    <location>
        <begin position="481"/>
        <end position="507"/>
    </location>
</feature>
<evidence type="ECO:0000313" key="4">
    <source>
        <dbReference type="EMBL" id="SEQ62509.1"/>
    </source>
</evidence>
<dbReference type="Gene3D" id="3.40.309.10">
    <property type="entry name" value="Aldehyde Dehydrogenase, Chain A, domain 2"/>
    <property type="match status" value="1"/>
</dbReference>
<sequence>MTSSTTEASAPTPAETDPTTVPELVAAATRAGVVWAATSRQDRAAVLDAVADALDAAGGTLVPLAVEDSHLAEGRLRGELQRTTFQLRLFGEVLREGSYLDVRVDHPDAEWPMGAPRPDLRRTMVPLGPVVVFAAGNFPFAFSVAGNDMASALAAGCPVLLKAHPGHLRLSLATAEVVQRALAEAGAPEGLFTLVVGDEAGRAALTDPGVTAGGFTGSTGGGRALFDLAVSRPVPIPFFGELGSVNPVFVTRAAAEARGAEIAKEAIGSFTLGAGQFCTKPGVLVVPNGSPLLEALSSADLPGPAPMLSERMVEGHNRVRHELEGVAGVEVLARGTDAEDGTPAPTILRTDVATLLADVEDLFRECFGPTVLVATYEGSGGNEDLVALAQAIDGQLTASVFGETSDVEGVRELVSVLANRAGRLLWNAWPTGVSVTYAQEHGGPYPATTAPSTTSVGTGAIARWLRPVAYQGFPSGLLPGELRDELDEGADAPRLEDGRLRLSGRER</sequence>
<feature type="compositionally biased region" description="Basic and acidic residues" evidence="2">
    <location>
        <begin position="491"/>
        <end position="507"/>
    </location>
</feature>
<evidence type="ECO:0000256" key="2">
    <source>
        <dbReference type="SAM" id="MobiDB-lite"/>
    </source>
</evidence>
<feature type="domain" description="Aldehyde dehydrogenase" evidence="3">
    <location>
        <begin position="12"/>
        <end position="442"/>
    </location>
</feature>
<dbReference type="Gene3D" id="3.40.605.10">
    <property type="entry name" value="Aldehyde Dehydrogenase, Chain A, domain 1"/>
    <property type="match status" value="1"/>
</dbReference>
<name>A0A1H9HJH9_9ACTN</name>
<dbReference type="InterPro" id="IPR015590">
    <property type="entry name" value="Aldehyde_DH_dom"/>
</dbReference>
<organism evidence="4 5">
    <name type="scientific">Microlunatus flavus</name>
    <dbReference type="NCBI Taxonomy" id="1036181"/>
    <lineage>
        <taxon>Bacteria</taxon>
        <taxon>Bacillati</taxon>
        <taxon>Actinomycetota</taxon>
        <taxon>Actinomycetes</taxon>
        <taxon>Propionibacteriales</taxon>
        <taxon>Propionibacteriaceae</taxon>
        <taxon>Microlunatus</taxon>
    </lineage>
</organism>
<accession>A0A1H9HJH9</accession>
<keyword evidence="5" id="KW-1185">Reference proteome</keyword>
<evidence type="ECO:0000259" key="3">
    <source>
        <dbReference type="Pfam" id="PF00171"/>
    </source>
</evidence>
<dbReference type="SUPFAM" id="SSF53720">
    <property type="entry name" value="ALDH-like"/>
    <property type="match status" value="1"/>
</dbReference>
<dbReference type="InterPro" id="IPR016162">
    <property type="entry name" value="Ald_DH_N"/>
</dbReference>
<dbReference type="InterPro" id="IPR050740">
    <property type="entry name" value="Aldehyde_DH_Superfamily"/>
</dbReference>
<dbReference type="InterPro" id="IPR016161">
    <property type="entry name" value="Ald_DH/histidinol_DH"/>
</dbReference>
<dbReference type="Pfam" id="PF00171">
    <property type="entry name" value="Aldedh"/>
    <property type="match status" value="1"/>
</dbReference>
<dbReference type="Proteomes" id="UP000198504">
    <property type="component" value="Unassembled WGS sequence"/>
</dbReference>
<protein>
    <submittedName>
        <fullName evidence="4">NADP-dependent aldehyde dehydrogenase</fullName>
    </submittedName>
</protein>
<dbReference type="PANTHER" id="PTHR43353:SF3">
    <property type="entry name" value="ALDEHYDE DEHYDROGENASE-RELATED"/>
    <property type="match status" value="1"/>
</dbReference>
<keyword evidence="1" id="KW-0560">Oxidoreductase</keyword>
<dbReference type="PANTHER" id="PTHR43353">
    <property type="entry name" value="SUCCINATE-SEMIALDEHYDE DEHYDROGENASE, MITOCHONDRIAL"/>
    <property type="match status" value="1"/>
</dbReference>
<dbReference type="InterPro" id="IPR016163">
    <property type="entry name" value="Ald_DH_C"/>
</dbReference>
<dbReference type="GO" id="GO:0016620">
    <property type="term" value="F:oxidoreductase activity, acting on the aldehyde or oxo group of donors, NAD or NADP as acceptor"/>
    <property type="evidence" value="ECO:0007669"/>
    <property type="project" value="InterPro"/>
</dbReference>
<dbReference type="OrthoDB" id="9770537at2"/>
<dbReference type="AlphaFoldDB" id="A0A1H9HJH9"/>
<proteinExistence type="predicted"/>
<evidence type="ECO:0000256" key="1">
    <source>
        <dbReference type="ARBA" id="ARBA00023002"/>
    </source>
</evidence>
<gene>
    <name evidence="4" type="ORF">SAMN05421756_104282</name>
</gene>
<evidence type="ECO:0000313" key="5">
    <source>
        <dbReference type="Proteomes" id="UP000198504"/>
    </source>
</evidence>
<dbReference type="RefSeq" id="WP_091180445.1">
    <property type="nucleotide sequence ID" value="NZ_FOFA01000004.1"/>
</dbReference>
<feature type="region of interest" description="Disordered" evidence="2">
    <location>
        <begin position="1"/>
        <end position="21"/>
    </location>
</feature>
<reference evidence="5" key="1">
    <citation type="submission" date="2016-10" db="EMBL/GenBank/DDBJ databases">
        <authorList>
            <person name="Varghese N."/>
            <person name="Submissions S."/>
        </authorList>
    </citation>
    <scope>NUCLEOTIDE SEQUENCE [LARGE SCALE GENOMIC DNA]</scope>
    <source>
        <strain evidence="5">CGMCC 4.6856</strain>
    </source>
</reference>